<dbReference type="InterPro" id="IPR025655">
    <property type="entry name" value="PEX14"/>
</dbReference>
<keyword evidence="15" id="KW-1185">Reference proteome</keyword>
<protein>
    <recommendedName>
        <fullName evidence="7 10">Peroxisomal membrane protein PEX14</fullName>
    </recommendedName>
    <alternativeName>
        <fullName evidence="8 10">Peroxin-14</fullName>
    </alternativeName>
</protein>
<keyword evidence="12" id="KW-0812">Transmembrane</keyword>
<feature type="transmembrane region" description="Helical" evidence="12">
    <location>
        <begin position="83"/>
        <end position="102"/>
    </location>
</feature>
<gene>
    <name evidence="14" type="ORF">MFLAVUS_000470</name>
</gene>
<evidence type="ECO:0000259" key="13">
    <source>
        <dbReference type="Pfam" id="PF04695"/>
    </source>
</evidence>
<evidence type="ECO:0000256" key="9">
    <source>
        <dbReference type="ARBA" id="ARBA00046271"/>
    </source>
</evidence>
<evidence type="ECO:0000256" key="10">
    <source>
        <dbReference type="RuleBase" id="RU367032"/>
    </source>
</evidence>
<organism evidence="14 15">
    <name type="scientific">Mucor flavus</name>
    <dbReference type="NCBI Taxonomy" id="439312"/>
    <lineage>
        <taxon>Eukaryota</taxon>
        <taxon>Fungi</taxon>
        <taxon>Fungi incertae sedis</taxon>
        <taxon>Mucoromycota</taxon>
        <taxon>Mucoromycotina</taxon>
        <taxon>Mucoromycetes</taxon>
        <taxon>Mucorales</taxon>
        <taxon>Mucorineae</taxon>
        <taxon>Mucoraceae</taxon>
        <taxon>Mucor</taxon>
    </lineage>
</organism>
<dbReference type="InterPro" id="IPR006785">
    <property type="entry name" value="Pex14_N"/>
</dbReference>
<dbReference type="Gene3D" id="1.10.10.10">
    <property type="entry name" value="Winged helix-like DNA-binding domain superfamily/Winged helix DNA-binding domain"/>
    <property type="match status" value="1"/>
</dbReference>
<comment type="function">
    <text evidence="10">Component of the PEX13-PEX14 docking complex, a translocon channel that specifically mediates the import of peroxisomal cargo proteins bound to PEX5 receptor. The PEX13-PEX14 docking complex forms a large import pore which can be opened to a diameter of about 9 nm. Mechanistically, PEX5 receptor along with cargo proteins associates with the PEX14 subunit of the PEX13-PEX14 docking complex in the cytosol, leading to the insertion of the receptor into the organelle membrane with the concomitant translocation of the cargo into the peroxisome matrix.</text>
</comment>
<keyword evidence="12" id="KW-1133">Transmembrane helix</keyword>
<evidence type="ECO:0000256" key="11">
    <source>
        <dbReference type="SAM" id="MobiDB-lite"/>
    </source>
</evidence>
<evidence type="ECO:0000256" key="3">
    <source>
        <dbReference type="ARBA" id="ARBA00022927"/>
    </source>
</evidence>
<comment type="subcellular location">
    <subcellularLocation>
        <location evidence="9 10">Peroxisome membrane</location>
    </subcellularLocation>
</comment>
<evidence type="ECO:0000256" key="12">
    <source>
        <dbReference type="SAM" id="Phobius"/>
    </source>
</evidence>
<dbReference type="Pfam" id="PF04695">
    <property type="entry name" value="Pex14_N"/>
    <property type="match status" value="1"/>
</dbReference>
<keyword evidence="6 10" id="KW-0576">Peroxisome</keyword>
<evidence type="ECO:0000313" key="15">
    <source>
        <dbReference type="Proteomes" id="UP001473302"/>
    </source>
</evidence>
<dbReference type="InterPro" id="IPR036388">
    <property type="entry name" value="WH-like_DNA-bd_sf"/>
</dbReference>
<dbReference type="PANTHER" id="PTHR23058:SF0">
    <property type="entry name" value="PEROXISOMAL MEMBRANE PROTEIN PEX14"/>
    <property type="match status" value="1"/>
</dbReference>
<comment type="similarity">
    <text evidence="1 10">Belongs to the peroxin-14 family.</text>
</comment>
<keyword evidence="3 10" id="KW-0653">Protein transport</keyword>
<sequence>MRDDLLQLAESFLKSESVQNSGKEKKTQFLKTKGLNDEEIDEAFKRVGSLDKAPPLPPRPSATQLVYYQTSTPRMTNTQICTYAIVAALGMLGITVTSVAVIKKIMSRIFKTIANYQANRYRENNRLFEKIDASIIQTNTEDGDPLHNQQIKLNNSLDRLVWLARKVKEDRENPYKELKSNIDGLRNAMLQQPLSSNNNTYGASAYINMYHDRGNQDAVFQSIKSEIRSVKGMLLSRRNFPVAKPSVATATATATTTTAAAAAAMPLKYSVIPAPKDKSPSYHPRRKRSFRSELNPLTNPV</sequence>
<keyword evidence="4" id="KW-0811">Translocation</keyword>
<feature type="region of interest" description="Disordered" evidence="11">
    <location>
        <begin position="273"/>
        <end position="301"/>
    </location>
</feature>
<evidence type="ECO:0000256" key="2">
    <source>
        <dbReference type="ARBA" id="ARBA00022448"/>
    </source>
</evidence>
<name>A0ABP9YJT1_9FUNG</name>
<evidence type="ECO:0000256" key="5">
    <source>
        <dbReference type="ARBA" id="ARBA00023136"/>
    </source>
</evidence>
<evidence type="ECO:0000256" key="6">
    <source>
        <dbReference type="ARBA" id="ARBA00023140"/>
    </source>
</evidence>
<comment type="caution">
    <text evidence="14">The sequence shown here is derived from an EMBL/GenBank/DDBJ whole genome shotgun (WGS) entry which is preliminary data.</text>
</comment>
<reference evidence="14 15" key="1">
    <citation type="submission" date="2024-04" db="EMBL/GenBank/DDBJ databases">
        <title>genome sequences of Mucor flavus KT1a and Helicostylum pulchrum KT1b strains isolated from the surface of a dry-aged beef.</title>
        <authorList>
            <person name="Toyotome T."/>
            <person name="Hosono M."/>
            <person name="Torimaru M."/>
            <person name="Fukuda K."/>
            <person name="Mikami N."/>
        </authorList>
    </citation>
    <scope>NUCLEOTIDE SEQUENCE [LARGE SCALE GENOMIC DNA]</scope>
    <source>
        <strain evidence="14 15">KT1a</strain>
    </source>
</reference>
<keyword evidence="5 10" id="KW-0472">Membrane</keyword>
<dbReference type="EMBL" id="BAABUK010000002">
    <property type="protein sequence ID" value="GAA5807119.1"/>
    <property type="molecule type" value="Genomic_DNA"/>
</dbReference>
<keyword evidence="2 10" id="KW-0813">Transport</keyword>
<accession>A0ABP9YJT1</accession>
<evidence type="ECO:0000313" key="14">
    <source>
        <dbReference type="EMBL" id="GAA5807119.1"/>
    </source>
</evidence>
<evidence type="ECO:0000256" key="7">
    <source>
        <dbReference type="ARBA" id="ARBA00029502"/>
    </source>
</evidence>
<proteinExistence type="inferred from homology"/>
<evidence type="ECO:0000256" key="4">
    <source>
        <dbReference type="ARBA" id="ARBA00023010"/>
    </source>
</evidence>
<feature type="domain" description="Peroxisome membrane anchor protein Pex14p N-terminal" evidence="13">
    <location>
        <begin position="2"/>
        <end position="46"/>
    </location>
</feature>
<dbReference type="PANTHER" id="PTHR23058">
    <property type="entry name" value="PEROXISOMAL MEMBRANE PROTEIN PEX14"/>
    <property type="match status" value="1"/>
</dbReference>
<evidence type="ECO:0000256" key="8">
    <source>
        <dbReference type="ARBA" id="ARBA00029691"/>
    </source>
</evidence>
<evidence type="ECO:0000256" key="1">
    <source>
        <dbReference type="ARBA" id="ARBA00005443"/>
    </source>
</evidence>
<dbReference type="Proteomes" id="UP001473302">
    <property type="component" value="Unassembled WGS sequence"/>
</dbReference>